<dbReference type="PROSITE" id="PS51257">
    <property type="entry name" value="PROKAR_LIPOPROTEIN"/>
    <property type="match status" value="1"/>
</dbReference>
<evidence type="ECO:0000256" key="1">
    <source>
        <dbReference type="ARBA" id="ARBA00004442"/>
    </source>
</evidence>
<accession>A0A1G9T044</accession>
<protein>
    <submittedName>
        <fullName evidence="8">Starch-binding associating with outer membrane</fullName>
    </submittedName>
</protein>
<evidence type="ECO:0000259" key="6">
    <source>
        <dbReference type="Pfam" id="PF07980"/>
    </source>
</evidence>
<dbReference type="InterPro" id="IPR012944">
    <property type="entry name" value="SusD_RagB_dom"/>
</dbReference>
<evidence type="ECO:0000256" key="4">
    <source>
        <dbReference type="ARBA" id="ARBA00023136"/>
    </source>
</evidence>
<dbReference type="Pfam" id="PF14322">
    <property type="entry name" value="SusD-like_3"/>
    <property type="match status" value="1"/>
</dbReference>
<name>A0A1G9T044_9SPHI</name>
<dbReference type="Gene3D" id="1.25.40.390">
    <property type="match status" value="1"/>
</dbReference>
<keyword evidence="9" id="KW-1185">Reference proteome</keyword>
<keyword evidence="5" id="KW-0998">Cell outer membrane</keyword>
<dbReference type="Pfam" id="PF07980">
    <property type="entry name" value="SusD_RagB"/>
    <property type="match status" value="1"/>
</dbReference>
<sequence>MKLLKYTILLFGTCSLLLVSSCKKFLDVEPVDRLGSNSFWKTKQDVESAVADCYGLIYDRLTVGPYHNLNGDIRAGEFICPGFPVFPTVAKNDLSNSSQVALPARYKGDLLADWYPFYQAIAACNIALDRLDDLTFLDDTEKARYKAEVKFIRAFTYFYISRIYGDVPLYTKAYDGSAKSRTNFIDVLRFCIQELEETKEALPWQYTDPTNWGVRASRASSETLIANCYMWIAGFDKANQQVYWQKAADAALNVKNSGFFQLLPIEDFKKIFKGKTRESIFEFSVNKNYGSETKYVSLGQWTTHSPIVNYGANSDGYYLASYVQKLYPPTAPDKRRDVWFYLPYINNTTQMFLKYSNVTDVNNYLFDDNMIIFRYSGVLLLGAEALANLGRNGEAVPLLNMVRNRAGATEYSPSEGNLVDAVFMEEQKELIGEGVRWYDLVRTGRVMDISQCVDFLTPEQFNQGAWTWPINPKARVNNPNIVLNQYWVK</sequence>
<evidence type="ECO:0000256" key="5">
    <source>
        <dbReference type="ARBA" id="ARBA00023237"/>
    </source>
</evidence>
<evidence type="ECO:0000259" key="7">
    <source>
        <dbReference type="Pfam" id="PF14322"/>
    </source>
</evidence>
<feature type="domain" description="SusD-like N-terminal" evidence="7">
    <location>
        <begin position="106"/>
        <end position="217"/>
    </location>
</feature>
<evidence type="ECO:0000256" key="2">
    <source>
        <dbReference type="ARBA" id="ARBA00006275"/>
    </source>
</evidence>
<dbReference type="Proteomes" id="UP000183200">
    <property type="component" value="Unassembled WGS sequence"/>
</dbReference>
<dbReference type="CDD" id="cd08977">
    <property type="entry name" value="SusD"/>
    <property type="match status" value="1"/>
</dbReference>
<dbReference type="InterPro" id="IPR033985">
    <property type="entry name" value="SusD-like_N"/>
</dbReference>
<feature type="domain" description="RagB/SusD" evidence="6">
    <location>
        <begin position="347"/>
        <end position="487"/>
    </location>
</feature>
<reference evidence="9" key="1">
    <citation type="submission" date="2016-10" db="EMBL/GenBank/DDBJ databases">
        <authorList>
            <person name="Varghese N."/>
            <person name="Submissions S."/>
        </authorList>
    </citation>
    <scope>NUCLEOTIDE SEQUENCE [LARGE SCALE GENOMIC DNA]</scope>
    <source>
        <strain evidence="9">DSM 19110</strain>
    </source>
</reference>
<dbReference type="SUPFAM" id="SSF48452">
    <property type="entry name" value="TPR-like"/>
    <property type="match status" value="1"/>
</dbReference>
<dbReference type="GO" id="GO:0009279">
    <property type="term" value="C:cell outer membrane"/>
    <property type="evidence" value="ECO:0007669"/>
    <property type="project" value="UniProtKB-SubCell"/>
</dbReference>
<organism evidence="8 9">
    <name type="scientific">Pedobacter steynii</name>
    <dbReference type="NCBI Taxonomy" id="430522"/>
    <lineage>
        <taxon>Bacteria</taxon>
        <taxon>Pseudomonadati</taxon>
        <taxon>Bacteroidota</taxon>
        <taxon>Sphingobacteriia</taxon>
        <taxon>Sphingobacteriales</taxon>
        <taxon>Sphingobacteriaceae</taxon>
        <taxon>Pedobacter</taxon>
    </lineage>
</organism>
<evidence type="ECO:0000256" key="3">
    <source>
        <dbReference type="ARBA" id="ARBA00022729"/>
    </source>
</evidence>
<evidence type="ECO:0000313" key="8">
    <source>
        <dbReference type="EMBL" id="SDM41020.1"/>
    </source>
</evidence>
<comment type="subcellular location">
    <subcellularLocation>
        <location evidence="1">Cell outer membrane</location>
    </subcellularLocation>
</comment>
<dbReference type="OrthoDB" id="926893at2"/>
<dbReference type="InterPro" id="IPR011990">
    <property type="entry name" value="TPR-like_helical_dom_sf"/>
</dbReference>
<keyword evidence="3" id="KW-0732">Signal</keyword>
<dbReference type="RefSeq" id="WP_074606735.1">
    <property type="nucleotide sequence ID" value="NZ_FNGY01000003.1"/>
</dbReference>
<proteinExistence type="inferred from homology"/>
<dbReference type="EMBL" id="FNGY01000003">
    <property type="protein sequence ID" value="SDM41020.1"/>
    <property type="molecule type" value="Genomic_DNA"/>
</dbReference>
<comment type="similarity">
    <text evidence="2">Belongs to the SusD family.</text>
</comment>
<gene>
    <name evidence="8" type="ORF">SAMN05421820_103755</name>
</gene>
<evidence type="ECO:0000313" key="9">
    <source>
        <dbReference type="Proteomes" id="UP000183200"/>
    </source>
</evidence>
<dbReference type="AlphaFoldDB" id="A0A1G9T044"/>
<keyword evidence="4" id="KW-0472">Membrane</keyword>